<feature type="active site" description="Proton acceptor" evidence="6">
    <location>
        <position position="46"/>
    </location>
</feature>
<comment type="similarity">
    <text evidence="1 8">Belongs to the glycosyl hydrolase 43 family.</text>
</comment>
<dbReference type="Gene3D" id="2.115.10.20">
    <property type="entry name" value="Glycosyl hydrolase domain, family 43"/>
    <property type="match status" value="1"/>
</dbReference>
<evidence type="ECO:0000313" key="11">
    <source>
        <dbReference type="Proteomes" id="UP000078459"/>
    </source>
</evidence>
<keyword evidence="3 8" id="KW-0378">Hydrolase</keyword>
<evidence type="ECO:0000313" key="10">
    <source>
        <dbReference type="EMBL" id="OAQ40322.1"/>
    </source>
</evidence>
<sequence length="486" mass="54478">MFILSAIIVSCNSKKIKSESENINQNQLGSNFNVYHNDGLIKNVADPFVFKDDDGTYYLYHTLKGFKVYSSKDLINWTSLGPSMLKDGYKWAVSDFWATEVVKFKGKYYIHYTGQAADGIKRIGMAISDSPSGPFIDIDDKGFYSTPPKSVIDSHIFFDDDGKIYMYYSNAASSNKIGNQKASEIWVVQIKEDLLGTIGSAKKLTQPVQDWEYSPSAKMMWNEGTVVLKNKNIYYLMYSANCYCGSDYSVGYATSKSPLGPFVKYANNPILSNESVPDLVSGPGHHTVVKSPDNKELLIIYHSHIDLEKKGSERMMNIDRMGFREDGTMYVNGPTKENQLYPSSNKQGFMMIAKEANVSSMQTKNGYQINGLTDGEFSMYQRFEKYEWVATGEKATISFAWQAKKAIKEIWLYNSIVPNRQAEKAKLLIDDGTVIDNIGISKTIGKATIIKMPLNLNTKGFQLILEGNGSNTELGVSEIEVLSLNK</sequence>
<evidence type="ECO:0000256" key="6">
    <source>
        <dbReference type="PIRSR" id="PIRSR606710-1"/>
    </source>
</evidence>
<dbReference type="PANTHER" id="PTHR43772">
    <property type="entry name" value="ENDO-1,4-BETA-XYLANASE"/>
    <property type="match status" value="1"/>
</dbReference>
<dbReference type="AlphaFoldDB" id="A0A179DHP6"/>
<reference evidence="10 11" key="2">
    <citation type="submission" date="2016-06" db="EMBL/GenBank/DDBJ databases">
        <title>Pedobacter psychrophilus sp. nov., isolated from Antarctic fragmentary rock.</title>
        <authorList>
            <person name="Svec P."/>
        </authorList>
    </citation>
    <scope>NUCLEOTIDE SEQUENCE [LARGE SCALE GENOMIC DNA]</scope>
    <source>
        <strain evidence="10 11">CCM 8644</strain>
    </source>
</reference>
<dbReference type="PANTHER" id="PTHR43772:SF2">
    <property type="entry name" value="PUTATIVE (AFU_ORTHOLOGUE AFUA_2G04480)-RELATED"/>
    <property type="match status" value="1"/>
</dbReference>
<evidence type="ECO:0000256" key="7">
    <source>
        <dbReference type="PIRSR" id="PIRSR606710-2"/>
    </source>
</evidence>
<evidence type="ECO:0000256" key="1">
    <source>
        <dbReference type="ARBA" id="ARBA00009865"/>
    </source>
</evidence>
<keyword evidence="2" id="KW-0858">Xylan degradation</keyword>
<evidence type="ECO:0000256" key="5">
    <source>
        <dbReference type="ARBA" id="ARBA00023295"/>
    </source>
</evidence>
<dbReference type="STRING" id="1826909.A5893_05050"/>
<evidence type="ECO:0000256" key="3">
    <source>
        <dbReference type="ARBA" id="ARBA00022801"/>
    </source>
</evidence>
<evidence type="ECO:0000259" key="9">
    <source>
        <dbReference type="Pfam" id="PF24135"/>
    </source>
</evidence>
<accession>A0A179DHP6</accession>
<dbReference type="Pfam" id="PF04616">
    <property type="entry name" value="Glyco_hydro_43"/>
    <property type="match status" value="1"/>
</dbReference>
<name>A0A179DHP6_9SPHI</name>
<reference evidence="10 11" key="1">
    <citation type="submission" date="2016-04" db="EMBL/GenBank/DDBJ databases">
        <authorList>
            <person name="Evans L.H."/>
            <person name="Alamgir A."/>
            <person name="Owens N."/>
            <person name="Weber N.D."/>
            <person name="Virtaneva K."/>
            <person name="Barbian K."/>
            <person name="Babar A."/>
            <person name="Rosenke K."/>
        </authorList>
    </citation>
    <scope>NUCLEOTIDE SEQUENCE [LARGE SCALE GENOMIC DNA]</scope>
    <source>
        <strain evidence="10 11">CCM 8644</strain>
    </source>
</reference>
<dbReference type="Pfam" id="PF24135">
    <property type="entry name" value="DUF7402"/>
    <property type="match status" value="1"/>
</dbReference>
<dbReference type="OrthoDB" id="3308423at2"/>
<dbReference type="InterPro" id="IPR006710">
    <property type="entry name" value="Glyco_hydro_43"/>
</dbReference>
<evidence type="ECO:0000256" key="8">
    <source>
        <dbReference type="RuleBase" id="RU361187"/>
    </source>
</evidence>
<comment type="caution">
    <text evidence="10">The sequence shown here is derived from an EMBL/GenBank/DDBJ whole genome shotgun (WGS) entry which is preliminary data.</text>
</comment>
<evidence type="ECO:0000256" key="4">
    <source>
        <dbReference type="ARBA" id="ARBA00023277"/>
    </source>
</evidence>
<feature type="domain" description="DUF7402" evidence="9">
    <location>
        <begin position="352"/>
        <end position="481"/>
    </location>
</feature>
<dbReference type="Proteomes" id="UP000078459">
    <property type="component" value="Unassembled WGS sequence"/>
</dbReference>
<dbReference type="InterPro" id="IPR055826">
    <property type="entry name" value="DUF7402"/>
</dbReference>
<feature type="active site" description="Proton donor" evidence="6">
    <location>
        <position position="223"/>
    </location>
</feature>
<dbReference type="InterPro" id="IPR023296">
    <property type="entry name" value="Glyco_hydro_beta-prop_sf"/>
</dbReference>
<gene>
    <name evidence="10" type="ORF">A5893_05050</name>
</gene>
<evidence type="ECO:0000256" key="2">
    <source>
        <dbReference type="ARBA" id="ARBA00022651"/>
    </source>
</evidence>
<dbReference type="EMBL" id="LWHJ01000022">
    <property type="protein sequence ID" value="OAQ40322.1"/>
    <property type="molecule type" value="Genomic_DNA"/>
</dbReference>
<feature type="site" description="Important for catalytic activity, responsible for pKa modulation of the active site Glu and correct orientation of both the proton donor and substrate" evidence="7">
    <location>
        <position position="153"/>
    </location>
</feature>
<dbReference type="InterPro" id="IPR052176">
    <property type="entry name" value="Glycosyl_Hydrlase_43_Enz"/>
</dbReference>
<protein>
    <recommendedName>
        <fullName evidence="9">DUF7402 domain-containing protein</fullName>
    </recommendedName>
</protein>
<organism evidence="10 11">
    <name type="scientific">Pedobacter psychrophilus</name>
    <dbReference type="NCBI Taxonomy" id="1826909"/>
    <lineage>
        <taxon>Bacteria</taxon>
        <taxon>Pseudomonadati</taxon>
        <taxon>Bacteroidota</taxon>
        <taxon>Sphingobacteriia</taxon>
        <taxon>Sphingobacteriales</taxon>
        <taxon>Sphingobacteriaceae</taxon>
        <taxon>Pedobacter</taxon>
    </lineage>
</organism>
<keyword evidence="2" id="KW-0624">Polysaccharide degradation</keyword>
<dbReference type="CDD" id="cd08991">
    <property type="entry name" value="GH43_HoAraf43-like"/>
    <property type="match status" value="1"/>
</dbReference>
<keyword evidence="4" id="KW-0119">Carbohydrate metabolism</keyword>
<dbReference type="GO" id="GO:0004553">
    <property type="term" value="F:hydrolase activity, hydrolyzing O-glycosyl compounds"/>
    <property type="evidence" value="ECO:0007669"/>
    <property type="project" value="InterPro"/>
</dbReference>
<proteinExistence type="inferred from homology"/>
<dbReference type="GO" id="GO:0045493">
    <property type="term" value="P:xylan catabolic process"/>
    <property type="evidence" value="ECO:0007669"/>
    <property type="project" value="UniProtKB-KW"/>
</dbReference>
<keyword evidence="11" id="KW-1185">Reference proteome</keyword>
<keyword evidence="5 8" id="KW-0326">Glycosidase</keyword>
<dbReference type="SUPFAM" id="SSF75005">
    <property type="entry name" value="Arabinanase/levansucrase/invertase"/>
    <property type="match status" value="1"/>
</dbReference>